<reference evidence="1 2" key="1">
    <citation type="journal article" date="2020" name="ISME J.">
        <title>Uncovering the hidden diversity of litter-decomposition mechanisms in mushroom-forming fungi.</title>
        <authorList>
            <person name="Floudas D."/>
            <person name="Bentzer J."/>
            <person name="Ahren D."/>
            <person name="Johansson T."/>
            <person name="Persson P."/>
            <person name="Tunlid A."/>
        </authorList>
    </citation>
    <scope>NUCLEOTIDE SEQUENCE [LARGE SCALE GENOMIC DNA]</scope>
    <source>
        <strain evidence="1 2">CBS 146.42</strain>
    </source>
</reference>
<evidence type="ECO:0008006" key="3">
    <source>
        <dbReference type="Google" id="ProtNLM"/>
    </source>
</evidence>
<name>A0A8H5CYT9_9AGAR</name>
<sequence>MSIASLPAEVLLAIFRDVFISQFSICSQQNNCSMCRRIGSNHVAWGPTQSSNTADPSLFPFALANVLLRWRDVLSNVPEYWTHPIFFLDGPGCTPTGVDAVEVLKFSKGLPLEVYITRRVFPGDGVGSVEADTEEEAKRMDEVMDALKPHLTRCQHIFIHTLCSSSLPSLRHDFAGHCPFLTQLKLECEIGDGVNIFAQNRPLPFKDLICTALYTLYVDGPNFQEIAMKGRKSW</sequence>
<gene>
    <name evidence="1" type="ORF">D9756_008645</name>
</gene>
<protein>
    <recommendedName>
        <fullName evidence="3">F-box domain-containing protein</fullName>
    </recommendedName>
</protein>
<organism evidence="1 2">
    <name type="scientific">Leucocoprinus leucothites</name>
    <dbReference type="NCBI Taxonomy" id="201217"/>
    <lineage>
        <taxon>Eukaryota</taxon>
        <taxon>Fungi</taxon>
        <taxon>Dikarya</taxon>
        <taxon>Basidiomycota</taxon>
        <taxon>Agaricomycotina</taxon>
        <taxon>Agaricomycetes</taxon>
        <taxon>Agaricomycetidae</taxon>
        <taxon>Agaricales</taxon>
        <taxon>Agaricineae</taxon>
        <taxon>Agaricaceae</taxon>
        <taxon>Leucocoprinus</taxon>
    </lineage>
</organism>
<accession>A0A8H5CYT9</accession>
<dbReference type="AlphaFoldDB" id="A0A8H5CYT9"/>
<comment type="caution">
    <text evidence="1">The sequence shown here is derived from an EMBL/GenBank/DDBJ whole genome shotgun (WGS) entry which is preliminary data.</text>
</comment>
<dbReference type="EMBL" id="JAACJO010000014">
    <property type="protein sequence ID" value="KAF5350462.1"/>
    <property type="molecule type" value="Genomic_DNA"/>
</dbReference>
<proteinExistence type="predicted"/>
<evidence type="ECO:0000313" key="1">
    <source>
        <dbReference type="EMBL" id="KAF5350462.1"/>
    </source>
</evidence>
<dbReference type="OrthoDB" id="3001771at2759"/>
<dbReference type="Proteomes" id="UP000559027">
    <property type="component" value="Unassembled WGS sequence"/>
</dbReference>
<evidence type="ECO:0000313" key="2">
    <source>
        <dbReference type="Proteomes" id="UP000559027"/>
    </source>
</evidence>
<keyword evidence="2" id="KW-1185">Reference proteome</keyword>